<organism evidence="2 3">
    <name type="scientific">Dreissena polymorpha</name>
    <name type="common">Zebra mussel</name>
    <name type="synonym">Mytilus polymorpha</name>
    <dbReference type="NCBI Taxonomy" id="45954"/>
    <lineage>
        <taxon>Eukaryota</taxon>
        <taxon>Metazoa</taxon>
        <taxon>Spiralia</taxon>
        <taxon>Lophotrochozoa</taxon>
        <taxon>Mollusca</taxon>
        <taxon>Bivalvia</taxon>
        <taxon>Autobranchia</taxon>
        <taxon>Heteroconchia</taxon>
        <taxon>Euheterodonta</taxon>
        <taxon>Imparidentia</taxon>
        <taxon>Neoheterodontei</taxon>
        <taxon>Myida</taxon>
        <taxon>Dreissenoidea</taxon>
        <taxon>Dreissenidae</taxon>
        <taxon>Dreissena</taxon>
    </lineage>
</organism>
<proteinExistence type="predicted"/>
<feature type="domain" description="Immunoglobulin" evidence="1">
    <location>
        <begin position="4"/>
        <end position="97"/>
    </location>
</feature>
<name>A0A9D3Y8B6_DREPO</name>
<dbReference type="Proteomes" id="UP000828390">
    <property type="component" value="Unassembled WGS sequence"/>
</dbReference>
<reference evidence="2" key="2">
    <citation type="submission" date="2020-11" db="EMBL/GenBank/DDBJ databases">
        <authorList>
            <person name="McCartney M.A."/>
            <person name="Auch B."/>
            <person name="Kono T."/>
            <person name="Mallez S."/>
            <person name="Becker A."/>
            <person name="Gohl D.M."/>
            <person name="Silverstein K.A.T."/>
            <person name="Koren S."/>
            <person name="Bechman K.B."/>
            <person name="Herman A."/>
            <person name="Abrahante J.E."/>
            <person name="Garbe J."/>
        </authorList>
    </citation>
    <scope>NUCLEOTIDE SEQUENCE</scope>
    <source>
        <strain evidence="2">Duluth1</strain>
        <tissue evidence="2">Whole animal</tissue>
    </source>
</reference>
<protein>
    <recommendedName>
        <fullName evidence="1">Immunoglobulin domain-containing protein</fullName>
    </recommendedName>
</protein>
<dbReference type="AlphaFoldDB" id="A0A9D3Y8B6"/>
<comment type="caution">
    <text evidence="2">The sequence shown here is derived from an EMBL/GenBank/DDBJ whole genome shotgun (WGS) entry which is preliminary data.</text>
</comment>
<dbReference type="InterPro" id="IPR003599">
    <property type="entry name" value="Ig_sub"/>
</dbReference>
<keyword evidence="3" id="KW-1185">Reference proteome</keyword>
<dbReference type="InterPro" id="IPR013783">
    <property type="entry name" value="Ig-like_fold"/>
</dbReference>
<accession>A0A9D3Y8B6</accession>
<dbReference type="EMBL" id="JAIWYP010000016">
    <property type="protein sequence ID" value="KAH3695703.1"/>
    <property type="molecule type" value="Genomic_DNA"/>
</dbReference>
<gene>
    <name evidence="2" type="ORF">DPMN_083161</name>
</gene>
<dbReference type="InterPro" id="IPR036179">
    <property type="entry name" value="Ig-like_dom_sf"/>
</dbReference>
<sequence length="98" mass="10995">MSPAGDQYLLVGSTLQLNCTIVQTHGVALSSNDSYKALDLSIRHRNRSISHAQFEYYEPELTLALTIHHVTLADDGMYTCHLRNNNEIKYLTLFNVAG</sequence>
<dbReference type="Gene3D" id="2.60.40.10">
    <property type="entry name" value="Immunoglobulins"/>
    <property type="match status" value="1"/>
</dbReference>
<dbReference type="SMART" id="SM00409">
    <property type="entry name" value="IG"/>
    <property type="match status" value="1"/>
</dbReference>
<reference evidence="2" key="1">
    <citation type="journal article" date="2019" name="bioRxiv">
        <title>The Genome of the Zebra Mussel, Dreissena polymorpha: A Resource for Invasive Species Research.</title>
        <authorList>
            <person name="McCartney M.A."/>
            <person name="Auch B."/>
            <person name="Kono T."/>
            <person name="Mallez S."/>
            <person name="Zhang Y."/>
            <person name="Obille A."/>
            <person name="Becker A."/>
            <person name="Abrahante J.E."/>
            <person name="Garbe J."/>
            <person name="Badalamenti J.P."/>
            <person name="Herman A."/>
            <person name="Mangelson H."/>
            <person name="Liachko I."/>
            <person name="Sullivan S."/>
            <person name="Sone E.D."/>
            <person name="Koren S."/>
            <person name="Silverstein K.A.T."/>
            <person name="Beckman K.B."/>
            <person name="Gohl D.M."/>
        </authorList>
    </citation>
    <scope>NUCLEOTIDE SEQUENCE</scope>
    <source>
        <strain evidence="2">Duluth1</strain>
        <tissue evidence="2">Whole animal</tissue>
    </source>
</reference>
<dbReference type="InterPro" id="IPR013151">
    <property type="entry name" value="Immunoglobulin_dom"/>
</dbReference>
<evidence type="ECO:0000313" key="3">
    <source>
        <dbReference type="Proteomes" id="UP000828390"/>
    </source>
</evidence>
<dbReference type="Pfam" id="PF00047">
    <property type="entry name" value="ig"/>
    <property type="match status" value="1"/>
</dbReference>
<evidence type="ECO:0000313" key="2">
    <source>
        <dbReference type="EMBL" id="KAH3695703.1"/>
    </source>
</evidence>
<evidence type="ECO:0000259" key="1">
    <source>
        <dbReference type="SMART" id="SM00409"/>
    </source>
</evidence>
<dbReference type="SUPFAM" id="SSF48726">
    <property type="entry name" value="Immunoglobulin"/>
    <property type="match status" value="1"/>
</dbReference>